<dbReference type="Gene3D" id="3.40.50.2000">
    <property type="entry name" value="Glycogen Phosphorylase B"/>
    <property type="match status" value="1"/>
</dbReference>
<reference evidence="1 2" key="1">
    <citation type="submission" date="2020-02" db="EMBL/GenBank/DDBJ databases">
        <title>Ideonella bacterium strain TBM-1.</title>
        <authorList>
            <person name="Chen W.-M."/>
        </authorList>
    </citation>
    <scope>NUCLEOTIDE SEQUENCE [LARGE SCALE GENOMIC DNA]</scope>
    <source>
        <strain evidence="1 2">TBM-1</strain>
    </source>
</reference>
<name>A0A7C9PFW3_9BURK</name>
<proteinExistence type="predicted"/>
<dbReference type="GO" id="GO:0016740">
    <property type="term" value="F:transferase activity"/>
    <property type="evidence" value="ECO:0007669"/>
    <property type="project" value="UniProtKB-KW"/>
</dbReference>
<accession>A0A7C9PFW3</accession>
<keyword evidence="1" id="KW-0808">Transferase</keyword>
<evidence type="ECO:0000313" key="2">
    <source>
        <dbReference type="Proteomes" id="UP000484255"/>
    </source>
</evidence>
<comment type="caution">
    <text evidence="1">The sequence shown here is derived from an EMBL/GenBank/DDBJ whole genome shotgun (WGS) entry which is preliminary data.</text>
</comment>
<dbReference type="SUPFAM" id="SSF53756">
    <property type="entry name" value="UDP-Glycosyltransferase/glycogen phosphorylase"/>
    <property type="match status" value="1"/>
</dbReference>
<dbReference type="Proteomes" id="UP000484255">
    <property type="component" value="Unassembled WGS sequence"/>
</dbReference>
<organism evidence="1 2">
    <name type="scientific">Ideonella livida</name>
    <dbReference type="NCBI Taxonomy" id="2707176"/>
    <lineage>
        <taxon>Bacteria</taxon>
        <taxon>Pseudomonadati</taxon>
        <taxon>Pseudomonadota</taxon>
        <taxon>Betaproteobacteria</taxon>
        <taxon>Burkholderiales</taxon>
        <taxon>Sphaerotilaceae</taxon>
        <taxon>Ideonella</taxon>
    </lineage>
</organism>
<keyword evidence="2" id="KW-1185">Reference proteome</keyword>
<dbReference type="AlphaFoldDB" id="A0A7C9PFW3"/>
<evidence type="ECO:0000313" key="1">
    <source>
        <dbReference type="EMBL" id="NDY90896.1"/>
    </source>
</evidence>
<protein>
    <submittedName>
        <fullName evidence="1">Glycosyltransferase family 4 protein</fullName>
    </submittedName>
</protein>
<dbReference type="RefSeq" id="WP_163456759.1">
    <property type="nucleotide sequence ID" value="NZ_JAAGOH010000006.1"/>
</dbReference>
<dbReference type="EMBL" id="JAAGOH010000006">
    <property type="protein sequence ID" value="NDY90896.1"/>
    <property type="molecule type" value="Genomic_DNA"/>
</dbReference>
<sequence length="368" mass="40806">MSATGPTPLFTVAFLACNRNADRYWQDASYLYRCGNLGLALRARGVRVLHGHYSRWPAHRRADVVVLHRPRWTLSLAWHWRRLQRSAGRLLADVDDLIFLPDAAEDSPAVRNGLATTADMRRQYQAHAQALTRVAGLSVSTEPLLEEATRLHGQASLPAATPAPAWLHLLPNAAYAGWRCAAAPPATQAPDRHAPPRLLRYLAGTRSHDRDLALVEGPLRALLDRHPQLRLDIVGQVDSTALSGHPRVQLHPRVPFSRYQPWVQQADLLLAPLENTRFNRCKSALKWIEGGCWGRPVLGSPLPDALRLDPEAPTAPADPEAWQALLERAVSEPGWSLDAGERLRASVQARAQVQALVDPWLRWAGLDA</sequence>
<gene>
    <name evidence="1" type="ORF">G3A44_06770</name>
</gene>